<comment type="subcellular location">
    <subcellularLocation>
        <location evidence="2 10">Cytoplasm</location>
    </subcellularLocation>
</comment>
<name>W1Q4U4_ABIDE</name>
<evidence type="ECO:0000256" key="4">
    <source>
        <dbReference type="ARBA" id="ARBA00008706"/>
    </source>
</evidence>
<proteinExistence type="inferred from homology"/>
<dbReference type="GO" id="GO:0008108">
    <property type="term" value="F:UDP-glucose:hexose-1-phosphate uridylyltransferase activity"/>
    <property type="evidence" value="ECO:0007669"/>
    <property type="project" value="UniProtKB-UniRule"/>
</dbReference>
<evidence type="ECO:0000256" key="8">
    <source>
        <dbReference type="ARBA" id="ARBA00023144"/>
    </source>
</evidence>
<evidence type="ECO:0000259" key="12">
    <source>
        <dbReference type="Pfam" id="PF02744"/>
    </source>
</evidence>
<dbReference type="GO" id="GO:0005737">
    <property type="term" value="C:cytoplasm"/>
    <property type="evidence" value="ECO:0007669"/>
    <property type="project" value="UniProtKB-SubCell"/>
</dbReference>
<keyword evidence="7 10" id="KW-0548">Nucleotidyltransferase</keyword>
<evidence type="ECO:0000256" key="7">
    <source>
        <dbReference type="ARBA" id="ARBA00022695"/>
    </source>
</evidence>
<dbReference type="UniPathway" id="UPA00214"/>
<keyword evidence="9 10" id="KW-0119">Carbohydrate metabolism</keyword>
<evidence type="ECO:0000256" key="1">
    <source>
        <dbReference type="ARBA" id="ARBA00001107"/>
    </source>
</evidence>
<dbReference type="PANTHER" id="PTHR39191:SF1">
    <property type="entry name" value="DUF4922 DOMAIN-CONTAINING PROTEIN"/>
    <property type="match status" value="1"/>
</dbReference>
<dbReference type="HAMAP" id="MF_00571">
    <property type="entry name" value="GalP_UDP_trans"/>
    <property type="match status" value="1"/>
</dbReference>
<dbReference type="Proteomes" id="UP000019050">
    <property type="component" value="Unassembled WGS sequence"/>
</dbReference>
<dbReference type="InterPro" id="IPR005850">
    <property type="entry name" value="GalP_Utransf_C"/>
</dbReference>
<comment type="caution">
    <text evidence="13">The sequence shown here is derived from an EMBL/GenBank/DDBJ whole genome shotgun (WGS) entry which is preliminary data.</text>
</comment>
<dbReference type="NCBIfam" id="NF003629">
    <property type="entry name" value="PRK05270.1-2"/>
    <property type="match status" value="1"/>
</dbReference>
<evidence type="ECO:0000313" key="13">
    <source>
        <dbReference type="EMBL" id="ESK66232.1"/>
    </source>
</evidence>
<evidence type="ECO:0000256" key="2">
    <source>
        <dbReference type="ARBA" id="ARBA00004496"/>
    </source>
</evidence>
<protein>
    <recommendedName>
        <fullName evidence="10">Galactose-1-phosphate uridylyltransferase</fullName>
        <shortName evidence="10">Gal-1-P uridylyltransferase</shortName>
        <ecNumber evidence="10">2.7.7.12</ecNumber>
    </recommendedName>
    <alternativeName>
        <fullName evidence="10">UDP-glucose--hexose-1-phosphate uridylyltransferase</fullName>
    </alternativeName>
</protein>
<feature type="domain" description="Galactose-1-phosphate uridyl transferase C-terminal" evidence="12">
    <location>
        <begin position="267"/>
        <end position="460"/>
    </location>
</feature>
<keyword evidence="6 10" id="KW-0808">Transferase</keyword>
<organism evidence="13 14">
    <name type="scientific">Abiotrophia defectiva ATCC 49176</name>
    <dbReference type="NCBI Taxonomy" id="592010"/>
    <lineage>
        <taxon>Bacteria</taxon>
        <taxon>Bacillati</taxon>
        <taxon>Bacillota</taxon>
        <taxon>Bacilli</taxon>
        <taxon>Lactobacillales</taxon>
        <taxon>Aerococcaceae</taxon>
        <taxon>Abiotrophia</taxon>
    </lineage>
</organism>
<dbReference type="NCBIfam" id="TIGR01239">
    <property type="entry name" value="galT_2"/>
    <property type="match status" value="1"/>
</dbReference>
<dbReference type="PIRSF" id="PIRSF006005">
    <property type="entry name" value="GalT_BS"/>
    <property type="match status" value="1"/>
</dbReference>
<comment type="catalytic activity">
    <reaction evidence="1 10">
        <text>alpha-D-galactose 1-phosphate + UDP-alpha-D-glucose = alpha-D-glucose 1-phosphate + UDP-alpha-D-galactose</text>
        <dbReference type="Rhea" id="RHEA:13989"/>
        <dbReference type="ChEBI" id="CHEBI:58336"/>
        <dbReference type="ChEBI" id="CHEBI:58601"/>
        <dbReference type="ChEBI" id="CHEBI:58885"/>
        <dbReference type="ChEBI" id="CHEBI:66914"/>
        <dbReference type="EC" id="2.7.7.12"/>
    </reaction>
</comment>
<evidence type="ECO:0000259" key="11">
    <source>
        <dbReference type="Pfam" id="PF01087"/>
    </source>
</evidence>
<dbReference type="InterPro" id="IPR023425">
    <property type="entry name" value="GalP_uridyl_Trfase_II_CS"/>
</dbReference>
<dbReference type="InterPro" id="IPR000766">
    <property type="entry name" value="GalP_uridyl_Trfase_II"/>
</dbReference>
<dbReference type="Pfam" id="PF01087">
    <property type="entry name" value="GalP_UDP_transf"/>
    <property type="match status" value="1"/>
</dbReference>
<dbReference type="PANTHER" id="PTHR39191">
    <property type="entry name" value="GALACTOSE-1-PHOSPHATE URIDYLYLTRANSFERASE"/>
    <property type="match status" value="1"/>
</dbReference>
<feature type="domain" description="Galactose-1-phosphate uridyl transferase N-terminal" evidence="11">
    <location>
        <begin position="76"/>
        <end position="249"/>
    </location>
</feature>
<accession>W1Q4U4</accession>
<evidence type="ECO:0000256" key="6">
    <source>
        <dbReference type="ARBA" id="ARBA00022679"/>
    </source>
</evidence>
<keyword evidence="8 10" id="KW-0299">Galactose metabolism</keyword>
<dbReference type="Pfam" id="PF02744">
    <property type="entry name" value="GalP_UDP_tr_C"/>
    <property type="match status" value="1"/>
</dbReference>
<gene>
    <name evidence="10" type="primary">galT</name>
    <name evidence="13" type="ORF">GCWU000182_000575</name>
</gene>
<comment type="pathway">
    <text evidence="3 10">Carbohydrate metabolism; galactose metabolism.</text>
</comment>
<keyword evidence="5 10" id="KW-0963">Cytoplasm</keyword>
<dbReference type="EMBL" id="ACIN03000003">
    <property type="protein sequence ID" value="ESK66232.1"/>
    <property type="molecule type" value="Genomic_DNA"/>
</dbReference>
<dbReference type="PROSITE" id="PS01163">
    <property type="entry name" value="GAL_P_UDP_TRANSF_II"/>
    <property type="match status" value="1"/>
</dbReference>
<evidence type="ECO:0000256" key="5">
    <source>
        <dbReference type="ARBA" id="ARBA00022490"/>
    </source>
</evidence>
<dbReference type="HOGENOM" id="CLU_047799_0_0_9"/>
<dbReference type="GO" id="GO:0006012">
    <property type="term" value="P:galactose metabolic process"/>
    <property type="evidence" value="ECO:0007669"/>
    <property type="project" value="UniProtKB-UniRule"/>
</dbReference>
<reference evidence="13" key="1">
    <citation type="submission" date="2013-06" db="EMBL/GenBank/DDBJ databases">
        <authorList>
            <person name="Weinstock G."/>
            <person name="Sodergren E."/>
            <person name="Clifton S."/>
            <person name="Fulton L."/>
            <person name="Fulton B."/>
            <person name="Courtney L."/>
            <person name="Fronick C."/>
            <person name="Harrison M."/>
            <person name="Strong C."/>
            <person name="Farmer C."/>
            <person name="Delahaunty K."/>
            <person name="Markovic C."/>
            <person name="Hall O."/>
            <person name="Minx P."/>
            <person name="Tomlinson C."/>
            <person name="Mitreva M."/>
            <person name="Nelson J."/>
            <person name="Hou S."/>
            <person name="Wollam A."/>
            <person name="Pepin K.H."/>
            <person name="Johnson M."/>
            <person name="Bhonagiri V."/>
            <person name="Nash W.E."/>
            <person name="Warren W."/>
            <person name="Chinwalla A."/>
            <person name="Mardis E.R."/>
            <person name="Wilson R.K."/>
        </authorList>
    </citation>
    <scope>NUCLEOTIDE SEQUENCE [LARGE SCALE GENOMIC DNA]</scope>
    <source>
        <strain evidence="13">ATCC 49176</strain>
    </source>
</reference>
<evidence type="ECO:0000313" key="14">
    <source>
        <dbReference type="Proteomes" id="UP000019050"/>
    </source>
</evidence>
<keyword evidence="14" id="KW-1185">Reference proteome</keyword>
<dbReference type="STRING" id="592010.GCWU000182_000575"/>
<dbReference type="eggNOG" id="COG4468">
    <property type="taxonomic scope" value="Bacteria"/>
</dbReference>
<sequence length="517" mass="58012">MMNACQKIRQAERTNAVTIPIDQTIHHFVSRAIQDGWLDPLDRDYTINQVLARLALDGLDSCEQALDPELSLLDYLDQLEAYALEQDLIADSAFGREAFEAAIMDLLTPLPSVLNQRFWALYKESPERATDYFYALSRANDYIKTRHIAKNIAFNAASDYGDLQITINLSKPEKDPKDIAAAKLAKPSHYPKCLLCMQNEGYRGRSNHPARQNHRLIRLSLGGGAYGMQYSPYVYYNEHSIFLNQEHVPMKVDRACFEHLLDIIEVLPHYFAGSNADLPIVGGSILSHDHYQGGRHTFPMDQAPAYETASLSAFPDLSVDLVKWPLSVIRLRSQDKSPLVDAATALLDFWRGYSDEACDILAFSGETPHNTITPIARRRDGAYELDLVLRNNRTTDTYPDGLFHPHPDVQHIKKENIGLIEVMGLAILPPRLVGELATIKDFLLGQASLDQVADYHQSWAQELAVHHPQVAADQVDRLLQTAVGAKFARVLEDAGVFKQSPEGHAGLRRFLDAFNQA</sequence>
<evidence type="ECO:0000256" key="10">
    <source>
        <dbReference type="HAMAP-Rule" id="MF_00571"/>
    </source>
</evidence>
<comment type="similarity">
    <text evidence="4 10">Belongs to the galactose-1-phosphate uridylyltransferase type 2 family.</text>
</comment>
<dbReference type="AlphaFoldDB" id="W1Q4U4"/>
<dbReference type="EC" id="2.7.7.12" evidence="10"/>
<dbReference type="InterPro" id="IPR005849">
    <property type="entry name" value="GalP_Utransf_N"/>
</dbReference>
<evidence type="ECO:0000256" key="3">
    <source>
        <dbReference type="ARBA" id="ARBA00004947"/>
    </source>
</evidence>
<evidence type="ECO:0000256" key="9">
    <source>
        <dbReference type="ARBA" id="ARBA00023277"/>
    </source>
</evidence>